<comment type="caution">
    <text evidence="1">The sequence shown here is derived from an EMBL/GenBank/DDBJ whole genome shotgun (WGS) entry which is preliminary data.</text>
</comment>
<evidence type="ECO:0000313" key="1">
    <source>
        <dbReference type="EMBL" id="KAH6937703.1"/>
    </source>
</evidence>
<reference evidence="1" key="1">
    <citation type="submission" date="2020-05" db="EMBL/GenBank/DDBJ databases">
        <title>Large-scale comparative analyses of tick genomes elucidate their genetic diversity and vector capacities.</title>
        <authorList>
            <person name="Jia N."/>
            <person name="Wang J."/>
            <person name="Shi W."/>
            <person name="Du L."/>
            <person name="Sun Y."/>
            <person name="Zhan W."/>
            <person name="Jiang J."/>
            <person name="Wang Q."/>
            <person name="Zhang B."/>
            <person name="Ji P."/>
            <person name="Sakyi L.B."/>
            <person name="Cui X."/>
            <person name="Yuan T."/>
            <person name="Jiang B."/>
            <person name="Yang W."/>
            <person name="Lam T.T.-Y."/>
            <person name="Chang Q."/>
            <person name="Ding S."/>
            <person name="Wang X."/>
            <person name="Zhu J."/>
            <person name="Ruan X."/>
            <person name="Zhao L."/>
            <person name="Wei J."/>
            <person name="Que T."/>
            <person name="Du C."/>
            <person name="Cheng J."/>
            <person name="Dai P."/>
            <person name="Han X."/>
            <person name="Huang E."/>
            <person name="Gao Y."/>
            <person name="Liu J."/>
            <person name="Shao H."/>
            <person name="Ye R."/>
            <person name="Li L."/>
            <person name="Wei W."/>
            <person name="Wang X."/>
            <person name="Wang C."/>
            <person name="Yang T."/>
            <person name="Huo Q."/>
            <person name="Li W."/>
            <person name="Guo W."/>
            <person name="Chen H."/>
            <person name="Zhou L."/>
            <person name="Ni X."/>
            <person name="Tian J."/>
            <person name="Zhou Y."/>
            <person name="Sheng Y."/>
            <person name="Liu T."/>
            <person name="Pan Y."/>
            <person name="Xia L."/>
            <person name="Li J."/>
            <person name="Zhao F."/>
            <person name="Cao W."/>
        </authorList>
    </citation>
    <scope>NUCLEOTIDE SEQUENCE</scope>
    <source>
        <strain evidence="1">Hyas-2018</strain>
    </source>
</reference>
<name>A0ACB7SSK7_HYAAI</name>
<proteinExistence type="predicted"/>
<keyword evidence="2" id="KW-1185">Reference proteome</keyword>
<dbReference type="Proteomes" id="UP000821845">
    <property type="component" value="Chromosome 2"/>
</dbReference>
<organism evidence="1 2">
    <name type="scientific">Hyalomma asiaticum</name>
    <name type="common">Tick</name>
    <dbReference type="NCBI Taxonomy" id="266040"/>
    <lineage>
        <taxon>Eukaryota</taxon>
        <taxon>Metazoa</taxon>
        <taxon>Ecdysozoa</taxon>
        <taxon>Arthropoda</taxon>
        <taxon>Chelicerata</taxon>
        <taxon>Arachnida</taxon>
        <taxon>Acari</taxon>
        <taxon>Parasitiformes</taxon>
        <taxon>Ixodida</taxon>
        <taxon>Ixodoidea</taxon>
        <taxon>Ixodidae</taxon>
        <taxon>Hyalomminae</taxon>
        <taxon>Hyalomma</taxon>
    </lineage>
</organism>
<gene>
    <name evidence="1" type="ORF">HPB50_003676</name>
</gene>
<accession>A0ACB7SSK7</accession>
<protein>
    <submittedName>
        <fullName evidence="1">Uncharacterized protein</fullName>
    </submittedName>
</protein>
<evidence type="ECO:0000313" key="2">
    <source>
        <dbReference type="Proteomes" id="UP000821845"/>
    </source>
</evidence>
<dbReference type="EMBL" id="CM023482">
    <property type="protein sequence ID" value="KAH6937703.1"/>
    <property type="molecule type" value="Genomic_DNA"/>
</dbReference>
<sequence length="296" mass="32671">MNPAGSSDLRTGDEVHQNVRPSGASLAAFQHVNLACAWLLHVEAHFRLRQITSEQTKFFHLVSILPQEVAKELADVTTSPYATNPFDTLSAPGDSRPSQFLRHIRQLFGGVLAFQKDKLLRELFLQRFPRNMVPGLVASGEMPLDNLAEVADRIADYSRVSSLSDATAQPPPTATVQLASLEGRLNGLTRRLDELAPFPSRSSRGSGPAVASRKLRALQSFNRSTREEPAHPVHPLNLPSQPPFFCASASRNVHRGSSGFRSTRGSDVALPASRYNLLRAQRRRRRSLDRAGQRVL</sequence>